<dbReference type="GeneID" id="113788844"/>
<dbReference type="InParanoid" id="A0A6P6XMH6"/>
<sequence>MTITTMKILIISIFIWIINLEMNEMIPFQRCALNSECSTFCSGYGYNRSECNVKKNSVFRMNRFCECYECDFVLCATYCTKNNLKFVGCSCFALPALVGHYSTFNTPNNVDMNQLLTNECYDNKFLCQCSK</sequence>
<dbReference type="RefSeq" id="XP_027194106.1">
    <property type="nucleotide sequence ID" value="XM_027338305.1"/>
</dbReference>
<feature type="signal peptide" evidence="1">
    <location>
        <begin position="1"/>
        <end position="20"/>
    </location>
</feature>
<reference evidence="3" key="1">
    <citation type="submission" date="2025-08" db="UniProtKB">
        <authorList>
            <consortium name="RefSeq"/>
        </authorList>
    </citation>
    <scope>IDENTIFICATION</scope>
    <source>
        <strain evidence="3">Airmid</strain>
    </source>
</reference>
<gene>
    <name evidence="3" type="primary">LOC113788844</name>
</gene>
<dbReference type="OrthoDB" id="6478765at2759"/>
<proteinExistence type="predicted"/>
<protein>
    <submittedName>
        <fullName evidence="3">Uncharacterized protein LOC113788844</fullName>
    </submittedName>
</protein>
<dbReference type="AlphaFoldDB" id="A0A6P6XMH6"/>
<dbReference type="Proteomes" id="UP000515146">
    <property type="component" value="Unplaced"/>
</dbReference>
<dbReference type="KEGG" id="dpte:113788844"/>
<name>A0A6P6XMH6_DERPT</name>
<keyword evidence="2" id="KW-1185">Reference proteome</keyword>
<keyword evidence="1" id="KW-0732">Signal</keyword>
<organism evidence="2 3">
    <name type="scientific">Dermatophagoides pteronyssinus</name>
    <name type="common">European house dust mite</name>
    <dbReference type="NCBI Taxonomy" id="6956"/>
    <lineage>
        <taxon>Eukaryota</taxon>
        <taxon>Metazoa</taxon>
        <taxon>Ecdysozoa</taxon>
        <taxon>Arthropoda</taxon>
        <taxon>Chelicerata</taxon>
        <taxon>Arachnida</taxon>
        <taxon>Acari</taxon>
        <taxon>Acariformes</taxon>
        <taxon>Sarcoptiformes</taxon>
        <taxon>Astigmata</taxon>
        <taxon>Psoroptidia</taxon>
        <taxon>Analgoidea</taxon>
        <taxon>Pyroglyphidae</taxon>
        <taxon>Dermatophagoidinae</taxon>
        <taxon>Dermatophagoides</taxon>
    </lineage>
</organism>
<evidence type="ECO:0000256" key="1">
    <source>
        <dbReference type="SAM" id="SignalP"/>
    </source>
</evidence>
<evidence type="ECO:0000313" key="3">
    <source>
        <dbReference type="RefSeq" id="XP_027194106.1"/>
    </source>
</evidence>
<feature type="chain" id="PRO_5028148336" evidence="1">
    <location>
        <begin position="21"/>
        <end position="131"/>
    </location>
</feature>
<accession>A0A6P6XMH6</accession>
<evidence type="ECO:0000313" key="2">
    <source>
        <dbReference type="Proteomes" id="UP000515146"/>
    </source>
</evidence>